<feature type="region of interest" description="Disordered" evidence="1">
    <location>
        <begin position="1"/>
        <end position="87"/>
    </location>
</feature>
<name>A0ABR3Y3X3_9EURO</name>
<proteinExistence type="predicted"/>
<organism evidence="2 3">
    <name type="scientific">Paecilomyces lecythidis</name>
    <dbReference type="NCBI Taxonomy" id="3004212"/>
    <lineage>
        <taxon>Eukaryota</taxon>
        <taxon>Fungi</taxon>
        <taxon>Dikarya</taxon>
        <taxon>Ascomycota</taxon>
        <taxon>Pezizomycotina</taxon>
        <taxon>Eurotiomycetes</taxon>
        <taxon>Eurotiomycetidae</taxon>
        <taxon>Eurotiales</taxon>
        <taxon>Thermoascaceae</taxon>
        <taxon>Paecilomyces</taxon>
    </lineage>
</organism>
<dbReference type="Proteomes" id="UP001583193">
    <property type="component" value="Unassembled WGS sequence"/>
</dbReference>
<evidence type="ECO:0000313" key="3">
    <source>
        <dbReference type="Proteomes" id="UP001583193"/>
    </source>
</evidence>
<feature type="region of interest" description="Disordered" evidence="1">
    <location>
        <begin position="338"/>
        <end position="415"/>
    </location>
</feature>
<reference evidence="2 3" key="1">
    <citation type="journal article" date="2024" name="IMA Fungus">
        <title>IMA Genome - F19 : A genome assembly and annotation guide to empower mycologists, including annotated draft genome sequences of Ceratocystis pirilliformis, Diaporthe australafricana, Fusarium ophioides, Paecilomyces lecythidis, and Sporothrix stenoceras.</title>
        <authorList>
            <person name="Aylward J."/>
            <person name="Wilson A.M."/>
            <person name="Visagie C.M."/>
            <person name="Spraker J."/>
            <person name="Barnes I."/>
            <person name="Buitendag C."/>
            <person name="Ceriani C."/>
            <person name="Del Mar Angel L."/>
            <person name="du Plessis D."/>
            <person name="Fuchs T."/>
            <person name="Gasser K."/>
            <person name="Kramer D."/>
            <person name="Li W."/>
            <person name="Munsamy K."/>
            <person name="Piso A."/>
            <person name="Price J.L."/>
            <person name="Sonnekus B."/>
            <person name="Thomas C."/>
            <person name="van der Nest A."/>
            <person name="van Dijk A."/>
            <person name="van Heerden A."/>
            <person name="van Vuuren N."/>
            <person name="Yilmaz N."/>
            <person name="Duong T.A."/>
            <person name="van der Merwe N.A."/>
            <person name="Wingfield M.J."/>
            <person name="Wingfield B.D."/>
        </authorList>
    </citation>
    <scope>NUCLEOTIDE SEQUENCE [LARGE SCALE GENOMIC DNA]</scope>
    <source>
        <strain evidence="2 3">CMW 18167</strain>
    </source>
</reference>
<sequence length="415" mass="45138">MSERRGGRQPQRGARSNTIGQRGGSQYPYPNIFTLTGRIGSQNRAAGHAAGRGRARARARGQTQIQAQPPQQAQTQAHFNQRRPESSLHQANPILTAAPPLFQTTTPINPTGTQRVNPLSLRPPTAAPQGQSNLPAAPHTSFVTVRIHTAKCDICNCHNTSILRRCATCGWQICTPCWDARGGDGRHGARRPFQGNSFNTPGQNQQPSQGASNDNNQHRVTPALSGQEEVDDEVETLQAALILESMQFARVLRPRQRRNYQEQQLDMPSPVQEEPEAETPRPDSDETESETSQGPRNVIEPGTPAVPASTPSRQLAGPRSASELGLWYLAEAATEAFGRSPMEASNDMEMQDTPPTPTPRGRQAARGTRGRGRARARATTRRGRGDSNTQGHKRPRDDDDRRGPSGAAGSVPVVR</sequence>
<keyword evidence="3" id="KW-1185">Reference proteome</keyword>
<comment type="caution">
    <text evidence="2">The sequence shown here is derived from an EMBL/GenBank/DDBJ whole genome shotgun (WGS) entry which is preliminary data.</text>
</comment>
<protein>
    <submittedName>
        <fullName evidence="2">Uncharacterized protein</fullName>
    </submittedName>
</protein>
<gene>
    <name evidence="2" type="ORF">Plec18167_002923</name>
</gene>
<feature type="compositionally biased region" description="Low complexity" evidence="1">
    <location>
        <begin position="60"/>
        <end position="77"/>
    </location>
</feature>
<feature type="compositionally biased region" description="Polar residues" evidence="1">
    <location>
        <begin position="194"/>
        <end position="219"/>
    </location>
</feature>
<evidence type="ECO:0000313" key="2">
    <source>
        <dbReference type="EMBL" id="KAL1882507.1"/>
    </source>
</evidence>
<accession>A0ABR3Y3X3</accession>
<feature type="region of interest" description="Disordered" evidence="1">
    <location>
        <begin position="261"/>
        <end position="319"/>
    </location>
</feature>
<feature type="compositionally biased region" description="Basic residues" evidence="1">
    <location>
        <begin position="368"/>
        <end position="382"/>
    </location>
</feature>
<feature type="region of interest" description="Disordered" evidence="1">
    <location>
        <begin position="184"/>
        <end position="219"/>
    </location>
</feature>
<dbReference type="EMBL" id="JAVDPF010000006">
    <property type="protein sequence ID" value="KAL1882507.1"/>
    <property type="molecule type" value="Genomic_DNA"/>
</dbReference>
<evidence type="ECO:0000256" key="1">
    <source>
        <dbReference type="SAM" id="MobiDB-lite"/>
    </source>
</evidence>